<name>A0A4S8M8K8_DENBC</name>
<evidence type="ECO:0000313" key="2">
    <source>
        <dbReference type="Proteomes" id="UP000297245"/>
    </source>
</evidence>
<dbReference type="EMBL" id="ML179131">
    <property type="protein sequence ID" value="THU98717.1"/>
    <property type="molecule type" value="Genomic_DNA"/>
</dbReference>
<accession>A0A4S8M8K8</accession>
<protein>
    <submittedName>
        <fullName evidence="1">Uncharacterized protein</fullName>
    </submittedName>
</protein>
<gene>
    <name evidence="1" type="ORF">K435DRAFT_795465</name>
</gene>
<reference evidence="1 2" key="1">
    <citation type="journal article" date="2019" name="Nat. Ecol. Evol.">
        <title>Megaphylogeny resolves global patterns of mushroom evolution.</title>
        <authorList>
            <person name="Varga T."/>
            <person name="Krizsan K."/>
            <person name="Foldi C."/>
            <person name="Dima B."/>
            <person name="Sanchez-Garcia M."/>
            <person name="Sanchez-Ramirez S."/>
            <person name="Szollosi G.J."/>
            <person name="Szarkandi J.G."/>
            <person name="Papp V."/>
            <person name="Albert L."/>
            <person name="Andreopoulos W."/>
            <person name="Angelini C."/>
            <person name="Antonin V."/>
            <person name="Barry K.W."/>
            <person name="Bougher N.L."/>
            <person name="Buchanan P."/>
            <person name="Buyck B."/>
            <person name="Bense V."/>
            <person name="Catcheside P."/>
            <person name="Chovatia M."/>
            <person name="Cooper J."/>
            <person name="Damon W."/>
            <person name="Desjardin D."/>
            <person name="Finy P."/>
            <person name="Geml J."/>
            <person name="Haridas S."/>
            <person name="Hughes K."/>
            <person name="Justo A."/>
            <person name="Karasinski D."/>
            <person name="Kautmanova I."/>
            <person name="Kiss B."/>
            <person name="Kocsube S."/>
            <person name="Kotiranta H."/>
            <person name="LaButti K.M."/>
            <person name="Lechner B.E."/>
            <person name="Liimatainen K."/>
            <person name="Lipzen A."/>
            <person name="Lukacs Z."/>
            <person name="Mihaltcheva S."/>
            <person name="Morgado L.N."/>
            <person name="Niskanen T."/>
            <person name="Noordeloos M.E."/>
            <person name="Ohm R.A."/>
            <person name="Ortiz-Santana B."/>
            <person name="Ovrebo C."/>
            <person name="Racz N."/>
            <person name="Riley R."/>
            <person name="Savchenko A."/>
            <person name="Shiryaev A."/>
            <person name="Soop K."/>
            <person name="Spirin V."/>
            <person name="Szebenyi C."/>
            <person name="Tomsovsky M."/>
            <person name="Tulloss R.E."/>
            <person name="Uehling J."/>
            <person name="Grigoriev I.V."/>
            <person name="Vagvolgyi C."/>
            <person name="Papp T."/>
            <person name="Martin F.M."/>
            <person name="Miettinen O."/>
            <person name="Hibbett D.S."/>
            <person name="Nagy L.G."/>
        </authorList>
    </citation>
    <scope>NUCLEOTIDE SEQUENCE [LARGE SCALE GENOMIC DNA]</scope>
    <source>
        <strain evidence="1 2">CBS 962.96</strain>
    </source>
</reference>
<keyword evidence="2" id="KW-1185">Reference proteome</keyword>
<dbReference type="OrthoDB" id="2684108at2759"/>
<organism evidence="1 2">
    <name type="scientific">Dendrothele bispora (strain CBS 962.96)</name>
    <dbReference type="NCBI Taxonomy" id="1314807"/>
    <lineage>
        <taxon>Eukaryota</taxon>
        <taxon>Fungi</taxon>
        <taxon>Dikarya</taxon>
        <taxon>Basidiomycota</taxon>
        <taxon>Agaricomycotina</taxon>
        <taxon>Agaricomycetes</taxon>
        <taxon>Agaricomycetidae</taxon>
        <taxon>Agaricales</taxon>
        <taxon>Agaricales incertae sedis</taxon>
        <taxon>Dendrothele</taxon>
    </lineage>
</organism>
<proteinExistence type="predicted"/>
<dbReference type="Proteomes" id="UP000297245">
    <property type="component" value="Unassembled WGS sequence"/>
</dbReference>
<dbReference type="AlphaFoldDB" id="A0A4S8M8K8"/>
<evidence type="ECO:0000313" key="1">
    <source>
        <dbReference type="EMBL" id="THU98717.1"/>
    </source>
</evidence>
<sequence length="391" mass="43457">MCARANNAKRAVQTKINVDDAVNKCFAVETLLLQEQIQSLLALLPEYSDFDAGLPRAVLLEIQKQMPNITDWTQFHAQGKQVAHRGDSPILHKAMKDVENFVKKVKAKKRDPAIASHRQKRKLIHELGIGSAPYGENRDIKMNHYLYEDARLGSDRAKSVCLDQLDMMVLEPDKSYIVLSGTPEDTIELVVLRNVGLNGQFSAGLLSFLRQAIDYACQTRRDVRPGHGGVITQTGLNSYEPMSLPESLLPTEVVEVMNNYMEEEKLPKLASRNIAPVRHIQFAYIADRVVDDSNAYCQRYKVADSIGGNYVNVCLGVIVHSAAGTMIAFQPGEQHATTETHGACNSGYAITFSRRVADGYKELSEVEKATFFIKSLSLDDIVPGESEEVMV</sequence>